<evidence type="ECO:0000259" key="1">
    <source>
        <dbReference type="Pfam" id="PF01850"/>
    </source>
</evidence>
<dbReference type="InterPro" id="IPR029060">
    <property type="entry name" value="PIN-like_dom_sf"/>
</dbReference>
<sequence>MRYLVDTQALIWFADDNSRLSSRAKDLIKNPDNEIFVSQFSYVEIAIKIAVRKISLEKGLISLIENSQIQRIMTLAIEHSHILAYSEIPLLEDHKDPFDRMILATALVEGLPIITFDEKFSWYPDLIKVEW</sequence>
<evidence type="ECO:0000313" key="3">
    <source>
        <dbReference type="Proteomes" id="UP000479293"/>
    </source>
</evidence>
<dbReference type="EMBL" id="WHLY01000002">
    <property type="protein sequence ID" value="MPR35133.1"/>
    <property type="molecule type" value="Genomic_DNA"/>
</dbReference>
<organism evidence="2 3">
    <name type="scientific">Salmonirosea aquatica</name>
    <dbReference type="NCBI Taxonomy" id="2654236"/>
    <lineage>
        <taxon>Bacteria</taxon>
        <taxon>Pseudomonadati</taxon>
        <taxon>Bacteroidota</taxon>
        <taxon>Cytophagia</taxon>
        <taxon>Cytophagales</taxon>
        <taxon>Spirosomataceae</taxon>
        <taxon>Salmonirosea</taxon>
    </lineage>
</organism>
<dbReference type="InterPro" id="IPR052919">
    <property type="entry name" value="TA_system_RNase"/>
</dbReference>
<dbReference type="Proteomes" id="UP000479293">
    <property type="component" value="Unassembled WGS sequence"/>
</dbReference>
<gene>
    <name evidence="2" type="ORF">GBK04_17715</name>
</gene>
<dbReference type="Pfam" id="PF01850">
    <property type="entry name" value="PIN"/>
    <property type="match status" value="1"/>
</dbReference>
<accession>A0A7C9FYY2</accession>
<name>A0A7C9FYY2_9BACT</name>
<dbReference type="CDD" id="cd09872">
    <property type="entry name" value="PIN_Sll0205-like"/>
    <property type="match status" value="1"/>
</dbReference>
<comment type="caution">
    <text evidence="2">The sequence shown here is derived from an EMBL/GenBank/DDBJ whole genome shotgun (WGS) entry which is preliminary data.</text>
</comment>
<dbReference type="RefSeq" id="WP_152761922.1">
    <property type="nucleotide sequence ID" value="NZ_WHLY01000002.1"/>
</dbReference>
<dbReference type="SUPFAM" id="SSF88723">
    <property type="entry name" value="PIN domain-like"/>
    <property type="match status" value="1"/>
</dbReference>
<protein>
    <submittedName>
        <fullName evidence="2">PIN domain-containing protein</fullName>
    </submittedName>
</protein>
<feature type="domain" description="PIN" evidence="1">
    <location>
        <begin position="3"/>
        <end position="121"/>
    </location>
</feature>
<dbReference type="PANTHER" id="PTHR36173">
    <property type="entry name" value="RIBONUCLEASE VAPC16-RELATED"/>
    <property type="match status" value="1"/>
</dbReference>
<dbReference type="InterPro" id="IPR002716">
    <property type="entry name" value="PIN_dom"/>
</dbReference>
<dbReference type="AlphaFoldDB" id="A0A7C9FYY2"/>
<evidence type="ECO:0000313" key="2">
    <source>
        <dbReference type="EMBL" id="MPR35133.1"/>
    </source>
</evidence>
<dbReference type="Gene3D" id="3.40.50.1010">
    <property type="entry name" value="5'-nuclease"/>
    <property type="match status" value="1"/>
</dbReference>
<dbReference type="PANTHER" id="PTHR36173:SF2">
    <property type="entry name" value="RIBONUCLEASE VAPC16"/>
    <property type="match status" value="1"/>
</dbReference>
<proteinExistence type="predicted"/>
<keyword evidence="3" id="KW-1185">Reference proteome</keyword>
<reference evidence="2 3" key="1">
    <citation type="submission" date="2019-10" db="EMBL/GenBank/DDBJ databases">
        <title>Draft Genome Sequence of Cytophagaceae sp. SJW1-29.</title>
        <authorList>
            <person name="Choi A."/>
        </authorList>
    </citation>
    <scope>NUCLEOTIDE SEQUENCE [LARGE SCALE GENOMIC DNA]</scope>
    <source>
        <strain evidence="2 3">SJW1-29</strain>
    </source>
</reference>
<dbReference type="InterPro" id="IPR041705">
    <property type="entry name" value="PIN_Sll0205"/>
</dbReference>